<evidence type="ECO:0000313" key="1">
    <source>
        <dbReference type="EMBL" id="QHT77457.1"/>
    </source>
</evidence>
<reference evidence="1" key="1">
    <citation type="journal article" date="2020" name="Nature">
        <title>Giant virus diversity and host interactions through global metagenomics.</title>
        <authorList>
            <person name="Schulz F."/>
            <person name="Roux S."/>
            <person name="Paez-Espino D."/>
            <person name="Jungbluth S."/>
            <person name="Walsh D.A."/>
            <person name="Denef V.J."/>
            <person name="McMahon K.D."/>
            <person name="Konstantinidis K.T."/>
            <person name="Eloe-Fadrosh E.A."/>
            <person name="Kyrpides N.C."/>
            <person name="Woyke T."/>
        </authorList>
    </citation>
    <scope>NUCLEOTIDE SEQUENCE</scope>
    <source>
        <strain evidence="1">GVMAG-M-3300023179-86</strain>
    </source>
</reference>
<organism evidence="1">
    <name type="scientific">viral metagenome</name>
    <dbReference type="NCBI Taxonomy" id="1070528"/>
    <lineage>
        <taxon>unclassified sequences</taxon>
        <taxon>metagenomes</taxon>
        <taxon>organismal metagenomes</taxon>
    </lineage>
</organism>
<name>A0A6C0HAL3_9ZZZZ</name>
<protein>
    <submittedName>
        <fullName evidence="1">Uncharacterized protein</fullName>
    </submittedName>
</protein>
<dbReference type="AlphaFoldDB" id="A0A6C0HAL3"/>
<sequence length="117" mass="14195">MRIKLSEKYQSEREEICNKIISILELDENKSFLLCELDNDTEKQNKILQMKEDIQKYFSVSCISSFRPNFECKRPYLNIVRSILRKQNYIFERSEIEKSKNDGSFFRSTKYKIFRNN</sequence>
<proteinExistence type="predicted"/>
<dbReference type="EMBL" id="MN739917">
    <property type="protein sequence ID" value="QHT77457.1"/>
    <property type="molecule type" value="Genomic_DNA"/>
</dbReference>
<accession>A0A6C0HAL3</accession>